<evidence type="ECO:0000256" key="1">
    <source>
        <dbReference type="ARBA" id="ARBA00004389"/>
    </source>
</evidence>
<dbReference type="Pfam" id="PF08320">
    <property type="entry name" value="PIG-X"/>
    <property type="match status" value="1"/>
</dbReference>
<keyword evidence="13" id="KW-1185">Reference proteome</keyword>
<dbReference type="InterPro" id="IPR013233">
    <property type="entry name" value="PIG-X/PBN1"/>
</dbReference>
<organism evidence="12 13">
    <name type="scientific">Asparagus officinalis</name>
    <name type="common">Garden asparagus</name>
    <dbReference type="NCBI Taxonomy" id="4686"/>
    <lineage>
        <taxon>Eukaryota</taxon>
        <taxon>Viridiplantae</taxon>
        <taxon>Streptophyta</taxon>
        <taxon>Embryophyta</taxon>
        <taxon>Tracheophyta</taxon>
        <taxon>Spermatophyta</taxon>
        <taxon>Magnoliopsida</taxon>
        <taxon>Liliopsida</taxon>
        <taxon>Asparagales</taxon>
        <taxon>Asparagaceae</taxon>
        <taxon>Asparagoideae</taxon>
        <taxon>Asparagus</taxon>
    </lineage>
</organism>
<dbReference type="OMA" id="VWEVPCG"/>
<dbReference type="InterPro" id="IPR040039">
    <property type="entry name" value="PIGX"/>
</dbReference>
<keyword evidence="6" id="KW-0256">Endoplasmic reticulum</keyword>
<name>A0A1R3L743_ASPOF</name>
<evidence type="ECO:0000256" key="9">
    <source>
        <dbReference type="ARBA" id="ARBA00023180"/>
    </source>
</evidence>
<evidence type="ECO:0000256" key="7">
    <source>
        <dbReference type="ARBA" id="ARBA00022989"/>
    </source>
</evidence>
<keyword evidence="9" id="KW-0325">Glycoprotein</keyword>
<evidence type="ECO:0000256" key="5">
    <source>
        <dbReference type="ARBA" id="ARBA00022692"/>
    </source>
</evidence>
<evidence type="ECO:0008006" key="14">
    <source>
        <dbReference type="Google" id="ProtNLM"/>
    </source>
</evidence>
<dbReference type="SMART" id="SM00780">
    <property type="entry name" value="PIG-X"/>
    <property type="match status" value="1"/>
</dbReference>
<dbReference type="Proteomes" id="UP000243459">
    <property type="component" value="Unassembled WGS sequence"/>
</dbReference>
<reference evidence="13" key="1">
    <citation type="journal article" date="2017" name="Nat. Commun.">
        <title>The asparagus genome sheds light on the origin and evolution of a young Y chromosome.</title>
        <authorList>
            <person name="Harkess A."/>
            <person name="Zhou J."/>
            <person name="Xu C."/>
            <person name="Bowers J.E."/>
            <person name="Van der Hulst R."/>
            <person name="Ayyampalayam S."/>
            <person name="Mercati F."/>
            <person name="Riccardi P."/>
            <person name="McKain M.R."/>
            <person name="Kakrana A."/>
            <person name="Tang H."/>
            <person name="Ray J."/>
            <person name="Groenendijk J."/>
            <person name="Arikit S."/>
            <person name="Mathioni S.M."/>
            <person name="Nakano M."/>
            <person name="Shan H."/>
            <person name="Telgmann-Rauber A."/>
            <person name="Kanno A."/>
            <person name="Yue Z."/>
            <person name="Chen H."/>
            <person name="Li W."/>
            <person name="Chen Y."/>
            <person name="Xu X."/>
            <person name="Zhang Y."/>
            <person name="Luo S."/>
            <person name="Chen H."/>
            <person name="Gao J."/>
            <person name="Mao Z."/>
            <person name="Pires J.C."/>
            <person name="Luo M."/>
            <person name="Kudrna D."/>
            <person name="Wing R.A."/>
            <person name="Meyers B.C."/>
            <person name="Yi K."/>
            <person name="Kong H."/>
            <person name="Lavrijsen P."/>
            <person name="Sunseri F."/>
            <person name="Falavigna A."/>
            <person name="Ye Y."/>
            <person name="Leebens-Mack J.H."/>
            <person name="Chen G."/>
        </authorList>
    </citation>
    <scope>NUCLEOTIDE SEQUENCE [LARGE SCALE GENOMIC DNA]</scope>
    <source>
        <strain evidence="13">cv. DH0086</strain>
    </source>
</reference>
<dbReference type="Gramene" id="ONK55448">
    <property type="protein sequence ID" value="ONK55448"/>
    <property type="gene ID" value="A4U43_UnF3280"/>
</dbReference>
<dbReference type="GO" id="GO:0005789">
    <property type="term" value="C:endoplasmic reticulum membrane"/>
    <property type="evidence" value="ECO:0007669"/>
    <property type="project" value="UniProtKB-SubCell"/>
</dbReference>
<feature type="chain" id="PRO_5013181568" description="Phosphatidylinositol-glycan biosynthesis class X protein" evidence="11">
    <location>
        <begin position="30"/>
        <end position="323"/>
    </location>
</feature>
<evidence type="ECO:0000256" key="4">
    <source>
        <dbReference type="ARBA" id="ARBA00022502"/>
    </source>
</evidence>
<proteinExistence type="inferred from homology"/>
<dbReference type="UniPathway" id="UPA00196"/>
<dbReference type="PANTHER" id="PTHR28650:SF1">
    <property type="entry name" value="PHOSPHATIDYLINOSITOL-GLYCAN BIOSYNTHESIS CLASS X PROTEIN"/>
    <property type="match status" value="1"/>
</dbReference>
<evidence type="ECO:0000256" key="3">
    <source>
        <dbReference type="ARBA" id="ARBA00010345"/>
    </source>
</evidence>
<comment type="pathway">
    <text evidence="2">Glycolipid biosynthesis; glycosylphosphatidylinositol-anchor biosynthesis.</text>
</comment>
<evidence type="ECO:0000313" key="13">
    <source>
        <dbReference type="Proteomes" id="UP000243459"/>
    </source>
</evidence>
<keyword evidence="7 10" id="KW-1133">Transmembrane helix</keyword>
<feature type="transmembrane region" description="Helical" evidence="10">
    <location>
        <begin position="282"/>
        <end position="305"/>
    </location>
</feature>
<dbReference type="EMBL" id="KV863468">
    <property type="protein sequence ID" value="ONK55448.1"/>
    <property type="molecule type" value="Genomic_DNA"/>
</dbReference>
<evidence type="ECO:0000313" key="12">
    <source>
        <dbReference type="EMBL" id="ONK55448.1"/>
    </source>
</evidence>
<protein>
    <recommendedName>
        <fullName evidence="14">Phosphatidylinositol-glycan biosynthesis class X protein</fullName>
    </recommendedName>
</protein>
<sequence length="323" mass="35804">MGTSCHPAARVLVVISICCLCNFISGSEGDPVDSCPEKVGTCTVGHTGSNTPNIVGCLPCSYNYLTASYFDNHNSLLDSEFHDFLAEKIISNDLCKSSVNNIYKIRLSDLNRYLIGEGSHRHLVSTMRFDRKLDASKLQDDYFCETIIIERLPTGVFADPFELQHLVDQRVFLAAGVFGDTNLELPSALSNRSVVEIHMDVGSNIELKSYETVVQLPLHARYPPLDASGYAQVTIGKPDLFLRCRPKDLQKETCSWAVRSLDSKANNVTWQIPCGDEALTHIVSNVTFLSALTCSLLIVLSAVYLKTNISHVIVKDLNDRRDQ</sequence>
<dbReference type="GO" id="GO:0006506">
    <property type="term" value="P:GPI anchor biosynthetic process"/>
    <property type="evidence" value="ECO:0007669"/>
    <property type="project" value="UniProtKB-UniPathway"/>
</dbReference>
<keyword evidence="5 10" id="KW-0812">Transmembrane</keyword>
<dbReference type="PANTHER" id="PTHR28650">
    <property type="entry name" value="PHOSPHATIDYLINOSITOL-GLYCAN BIOSYNTHESIS CLASS X PROTEIN"/>
    <property type="match status" value="1"/>
</dbReference>
<evidence type="ECO:0000256" key="10">
    <source>
        <dbReference type="SAM" id="Phobius"/>
    </source>
</evidence>
<keyword evidence="11" id="KW-0732">Signal</keyword>
<evidence type="ECO:0000256" key="8">
    <source>
        <dbReference type="ARBA" id="ARBA00023136"/>
    </source>
</evidence>
<comment type="subcellular location">
    <subcellularLocation>
        <location evidence="1">Endoplasmic reticulum membrane</location>
        <topology evidence="1">Single-pass membrane protein</topology>
    </subcellularLocation>
</comment>
<evidence type="ECO:0000256" key="2">
    <source>
        <dbReference type="ARBA" id="ARBA00004687"/>
    </source>
</evidence>
<evidence type="ECO:0000256" key="11">
    <source>
        <dbReference type="SAM" id="SignalP"/>
    </source>
</evidence>
<gene>
    <name evidence="12" type="ORF">A4U43_UnF3280</name>
</gene>
<keyword evidence="4" id="KW-0337">GPI-anchor biosynthesis</keyword>
<feature type="signal peptide" evidence="11">
    <location>
        <begin position="1"/>
        <end position="29"/>
    </location>
</feature>
<keyword evidence="8 10" id="KW-0472">Membrane</keyword>
<dbReference type="AlphaFoldDB" id="A0A1R3L743"/>
<evidence type="ECO:0000256" key="6">
    <source>
        <dbReference type="ARBA" id="ARBA00022824"/>
    </source>
</evidence>
<comment type="similarity">
    <text evidence="3">Belongs to the PIGX family.</text>
</comment>
<accession>A0A1R3L743</accession>